<dbReference type="RefSeq" id="WP_145277339.1">
    <property type="nucleotide sequence ID" value="NZ_CP036426.1"/>
</dbReference>
<dbReference type="InterPro" id="IPR004780">
    <property type="entry name" value="SRP"/>
</dbReference>
<evidence type="ECO:0000256" key="1">
    <source>
        <dbReference type="ARBA" id="ARBA00005450"/>
    </source>
</evidence>
<comment type="function">
    <text evidence="9">Involved in targeting and insertion of nascent membrane proteins into the cytoplasmic membrane. Binds to the hydrophobic signal sequence of the ribosome-nascent chain (RNC) as it emerges from the ribosomes. The SRP-RNC complex is then targeted to the cytoplasmic membrane where it interacts with the SRP receptor FtsY.</text>
</comment>
<dbReference type="InterPro" id="IPR027417">
    <property type="entry name" value="P-loop_NTPase"/>
</dbReference>
<keyword evidence="13" id="KW-1185">Reference proteome</keyword>
<keyword evidence="3 9" id="KW-0378">Hydrolase</keyword>
<dbReference type="SMART" id="SM00382">
    <property type="entry name" value="AAA"/>
    <property type="match status" value="1"/>
</dbReference>
<dbReference type="GO" id="GO:0048500">
    <property type="term" value="C:signal recognition particle"/>
    <property type="evidence" value="ECO:0007669"/>
    <property type="project" value="UniProtKB-UniRule"/>
</dbReference>
<dbReference type="PANTHER" id="PTHR11564:SF5">
    <property type="entry name" value="SIGNAL RECOGNITION PARTICLE SUBUNIT SRP54"/>
    <property type="match status" value="1"/>
</dbReference>
<evidence type="ECO:0000256" key="8">
    <source>
        <dbReference type="ARBA" id="ARBA00048027"/>
    </source>
</evidence>
<dbReference type="EMBL" id="CP036426">
    <property type="protein sequence ID" value="QDV38664.1"/>
    <property type="molecule type" value="Genomic_DNA"/>
</dbReference>
<evidence type="ECO:0000256" key="6">
    <source>
        <dbReference type="ARBA" id="ARBA00023135"/>
    </source>
</evidence>
<feature type="compositionally biased region" description="Basic and acidic residues" evidence="10">
    <location>
        <begin position="468"/>
        <end position="482"/>
    </location>
</feature>
<evidence type="ECO:0000256" key="3">
    <source>
        <dbReference type="ARBA" id="ARBA00022801"/>
    </source>
</evidence>
<dbReference type="KEGG" id="tpla:ElP_66190"/>
<dbReference type="EC" id="3.6.5.4" evidence="9"/>
<dbReference type="SMART" id="SM00962">
    <property type="entry name" value="SRP54"/>
    <property type="match status" value="1"/>
</dbReference>
<dbReference type="Proteomes" id="UP000317835">
    <property type="component" value="Chromosome"/>
</dbReference>
<comment type="subunit">
    <text evidence="9">Part of the signal recognition particle protein translocation system, which is composed of SRP and FtsY.</text>
</comment>
<dbReference type="OrthoDB" id="9804720at2"/>
<dbReference type="HAMAP" id="MF_00306">
    <property type="entry name" value="SRP54"/>
    <property type="match status" value="1"/>
</dbReference>
<feature type="binding site" evidence="9">
    <location>
        <begin position="107"/>
        <end position="114"/>
    </location>
    <ligand>
        <name>GTP</name>
        <dbReference type="ChEBI" id="CHEBI:37565"/>
    </ligand>
</feature>
<dbReference type="InterPro" id="IPR003593">
    <property type="entry name" value="AAA+_ATPase"/>
</dbReference>
<dbReference type="Pfam" id="PF02978">
    <property type="entry name" value="SRP_SPB"/>
    <property type="match status" value="1"/>
</dbReference>
<dbReference type="GO" id="GO:0006614">
    <property type="term" value="P:SRP-dependent cotranslational protein targeting to membrane"/>
    <property type="evidence" value="ECO:0007669"/>
    <property type="project" value="InterPro"/>
</dbReference>
<evidence type="ECO:0000259" key="11">
    <source>
        <dbReference type="PROSITE" id="PS00300"/>
    </source>
</evidence>
<reference evidence="12 13" key="1">
    <citation type="submission" date="2019-02" db="EMBL/GenBank/DDBJ databases">
        <title>Deep-cultivation of Planctomycetes and their phenomic and genomic characterization uncovers novel biology.</title>
        <authorList>
            <person name="Wiegand S."/>
            <person name="Jogler M."/>
            <person name="Boedeker C."/>
            <person name="Pinto D."/>
            <person name="Vollmers J."/>
            <person name="Rivas-Marin E."/>
            <person name="Kohn T."/>
            <person name="Peeters S.H."/>
            <person name="Heuer A."/>
            <person name="Rast P."/>
            <person name="Oberbeckmann S."/>
            <person name="Bunk B."/>
            <person name="Jeske O."/>
            <person name="Meyerdierks A."/>
            <person name="Storesund J.E."/>
            <person name="Kallscheuer N."/>
            <person name="Luecker S."/>
            <person name="Lage O.M."/>
            <person name="Pohl T."/>
            <person name="Merkel B.J."/>
            <person name="Hornburger P."/>
            <person name="Mueller R.-W."/>
            <person name="Bruemmer F."/>
            <person name="Labrenz M."/>
            <person name="Spormann A.M."/>
            <person name="Op den Camp H."/>
            <person name="Overmann J."/>
            <person name="Amann R."/>
            <person name="Jetten M.S.M."/>
            <person name="Mascher T."/>
            <person name="Medema M.H."/>
            <person name="Devos D.P."/>
            <person name="Kaster A.-K."/>
            <person name="Ovreas L."/>
            <person name="Rohde M."/>
            <person name="Galperin M.Y."/>
            <person name="Jogler C."/>
        </authorList>
    </citation>
    <scope>NUCLEOTIDE SEQUENCE [LARGE SCALE GENOMIC DNA]</scope>
    <source>
        <strain evidence="12 13">ElP</strain>
    </source>
</reference>
<dbReference type="Gene3D" id="1.10.260.30">
    <property type="entry name" value="Signal recognition particle, SRP54 subunit, M-domain"/>
    <property type="match status" value="1"/>
</dbReference>
<keyword evidence="4 9" id="KW-0694">RNA-binding</keyword>
<dbReference type="SUPFAM" id="SSF47446">
    <property type="entry name" value="Signal peptide-binding domain"/>
    <property type="match status" value="1"/>
</dbReference>
<evidence type="ECO:0000313" key="12">
    <source>
        <dbReference type="EMBL" id="QDV38664.1"/>
    </source>
</evidence>
<accession>A0A518HCS2</accession>
<dbReference type="AlphaFoldDB" id="A0A518HCS2"/>
<protein>
    <recommendedName>
        <fullName evidence="9">Signal recognition particle protein</fullName>
        <ecNumber evidence="9">3.6.5.4</ecNumber>
    </recommendedName>
    <alternativeName>
        <fullName evidence="9">Fifty-four homolog</fullName>
    </alternativeName>
</protein>
<dbReference type="InterPro" id="IPR042101">
    <property type="entry name" value="SRP54_N_sf"/>
</dbReference>
<dbReference type="InterPro" id="IPR004125">
    <property type="entry name" value="Signal_recog_particle_SRP54_M"/>
</dbReference>
<organism evidence="12 13">
    <name type="scientific">Tautonia plasticadhaerens</name>
    <dbReference type="NCBI Taxonomy" id="2527974"/>
    <lineage>
        <taxon>Bacteria</taxon>
        <taxon>Pseudomonadati</taxon>
        <taxon>Planctomycetota</taxon>
        <taxon>Planctomycetia</taxon>
        <taxon>Isosphaerales</taxon>
        <taxon>Isosphaeraceae</taxon>
        <taxon>Tautonia</taxon>
    </lineage>
</organism>
<proteinExistence type="inferred from homology"/>
<dbReference type="Gene3D" id="1.20.120.140">
    <property type="entry name" value="Signal recognition particle SRP54, nucleotide-binding domain"/>
    <property type="match status" value="1"/>
</dbReference>
<evidence type="ECO:0000256" key="7">
    <source>
        <dbReference type="ARBA" id="ARBA00023274"/>
    </source>
</evidence>
<dbReference type="InterPro" id="IPR000897">
    <property type="entry name" value="SRP54_GTPase_dom"/>
</dbReference>
<dbReference type="Gene3D" id="3.40.50.300">
    <property type="entry name" value="P-loop containing nucleotide triphosphate hydrolases"/>
    <property type="match status" value="1"/>
</dbReference>
<comment type="subcellular location">
    <subcellularLocation>
        <location evidence="9">Cytoplasm</location>
    </subcellularLocation>
    <text evidence="9">The SRP-RNC complex is targeted to the cytoplasmic membrane.</text>
</comment>
<comment type="domain">
    <text evidence="9">Composed of three domains: the N-terminal N domain, which is responsible for interactions with the ribosome, the central G domain, which binds GTP, and the C-terminal M domain, which binds the RNA and the signal sequence of the RNC.</text>
</comment>
<evidence type="ECO:0000256" key="9">
    <source>
        <dbReference type="HAMAP-Rule" id="MF_00306"/>
    </source>
</evidence>
<dbReference type="GO" id="GO:0005525">
    <property type="term" value="F:GTP binding"/>
    <property type="evidence" value="ECO:0007669"/>
    <property type="project" value="UniProtKB-UniRule"/>
</dbReference>
<dbReference type="SMART" id="SM00963">
    <property type="entry name" value="SRP54_N"/>
    <property type="match status" value="1"/>
</dbReference>
<comment type="similarity">
    <text evidence="1 9">Belongs to the GTP-binding SRP family. SRP54 subfamily.</text>
</comment>
<evidence type="ECO:0000256" key="5">
    <source>
        <dbReference type="ARBA" id="ARBA00023134"/>
    </source>
</evidence>
<feature type="binding site" evidence="9">
    <location>
        <begin position="190"/>
        <end position="194"/>
    </location>
    <ligand>
        <name>GTP</name>
        <dbReference type="ChEBI" id="CHEBI:37565"/>
    </ligand>
</feature>
<dbReference type="CDD" id="cd18539">
    <property type="entry name" value="SRP_G"/>
    <property type="match status" value="1"/>
</dbReference>
<gene>
    <name evidence="9 12" type="primary">ffh</name>
    <name evidence="12" type="ORF">ElP_66190</name>
</gene>
<dbReference type="GO" id="GO:0003924">
    <property type="term" value="F:GTPase activity"/>
    <property type="evidence" value="ECO:0007669"/>
    <property type="project" value="UniProtKB-UniRule"/>
</dbReference>
<evidence type="ECO:0000256" key="2">
    <source>
        <dbReference type="ARBA" id="ARBA00022741"/>
    </source>
</evidence>
<keyword evidence="2 9" id="KW-0547">Nucleotide-binding</keyword>
<feature type="binding site" evidence="9">
    <location>
        <begin position="248"/>
        <end position="251"/>
    </location>
    <ligand>
        <name>GTP</name>
        <dbReference type="ChEBI" id="CHEBI:37565"/>
    </ligand>
</feature>
<sequence>MFDDIQHRLSDALGRFKVRGKLTEANMQEGLRAVRTALLEADVNYEVVQRFMKRVTEKAAGQELIKSVRPDQQIVKIVHDELIELMGEGDPHIRFEKAGPTVIMLCGLQGSGKTTTCGKLARRLIGLGRKPLMVAADLQRPAAIEQLLVLGRQLDVPVHAEDPAAADPVEVCRKGVLEAEKLGRDTVILDTAGRLHVDDELMGQLKKIEKKVRPHQVYFVCDALTGQDAVASAGAFNEALELDGVIMTKLDGDARGGAALSVRQVTGVPVKFVGMGEKLERLDPFDPERIVGQMLGMGDIVGLVEAAKDAVDEDEARRQQERMARGKFDLDDFRKQIVTMKKMGSVKDLMGKIPGMNQMGAMLEGVDADAEVKRIQGIIDSMTPDERRDPHSIDIGRRRRIASGAGCEPQDVSGLVKQFDAMAAMVKGMSQMSMMDRVRMLSGLGKAGAFNPGAILKTTKQSTGKRLTPKEREKQKKLREKEARRIQKELREKRKGGPNP</sequence>
<feature type="region of interest" description="Disordered" evidence="10">
    <location>
        <begin position="449"/>
        <end position="482"/>
    </location>
</feature>
<name>A0A518HCS2_9BACT</name>
<dbReference type="InterPro" id="IPR036891">
    <property type="entry name" value="Signal_recog_part_SRP54_M_sf"/>
</dbReference>
<dbReference type="InterPro" id="IPR013822">
    <property type="entry name" value="Signal_recog_particl_SRP54_hlx"/>
</dbReference>
<keyword evidence="9" id="KW-0963">Cytoplasm</keyword>
<feature type="domain" description="SRP54-type proteins GTP-binding" evidence="11">
    <location>
        <begin position="269"/>
        <end position="282"/>
    </location>
</feature>
<feature type="region of interest" description="Disordered" evidence="10">
    <location>
        <begin position="382"/>
        <end position="409"/>
    </location>
</feature>
<evidence type="ECO:0000313" key="13">
    <source>
        <dbReference type="Proteomes" id="UP000317835"/>
    </source>
</evidence>
<dbReference type="InterPro" id="IPR022941">
    <property type="entry name" value="SRP54"/>
</dbReference>
<keyword evidence="7 9" id="KW-0687">Ribonucleoprotein</keyword>
<dbReference type="Pfam" id="PF02881">
    <property type="entry name" value="SRP54_N"/>
    <property type="match status" value="1"/>
</dbReference>
<dbReference type="NCBIfam" id="TIGR00959">
    <property type="entry name" value="ffh"/>
    <property type="match status" value="1"/>
</dbReference>
<keyword evidence="6 9" id="KW-0733">Signal recognition particle</keyword>
<dbReference type="PANTHER" id="PTHR11564">
    <property type="entry name" value="SIGNAL RECOGNITION PARTICLE 54K PROTEIN SRP54"/>
    <property type="match status" value="1"/>
</dbReference>
<feature type="compositionally biased region" description="Basic and acidic residues" evidence="10">
    <location>
        <begin position="384"/>
        <end position="396"/>
    </location>
</feature>
<keyword evidence="5 9" id="KW-0342">GTP-binding</keyword>
<dbReference type="Pfam" id="PF00448">
    <property type="entry name" value="SRP54"/>
    <property type="match status" value="1"/>
</dbReference>
<evidence type="ECO:0000256" key="4">
    <source>
        <dbReference type="ARBA" id="ARBA00022884"/>
    </source>
</evidence>
<dbReference type="GO" id="GO:0008312">
    <property type="term" value="F:7S RNA binding"/>
    <property type="evidence" value="ECO:0007669"/>
    <property type="project" value="InterPro"/>
</dbReference>
<dbReference type="PROSITE" id="PS00300">
    <property type="entry name" value="SRP54"/>
    <property type="match status" value="1"/>
</dbReference>
<dbReference type="SUPFAM" id="SSF52540">
    <property type="entry name" value="P-loop containing nucleoside triphosphate hydrolases"/>
    <property type="match status" value="1"/>
</dbReference>
<evidence type="ECO:0000256" key="10">
    <source>
        <dbReference type="SAM" id="MobiDB-lite"/>
    </source>
</evidence>
<comment type="catalytic activity">
    <reaction evidence="8 9">
        <text>GTP + H2O = GDP + phosphate + H(+)</text>
        <dbReference type="Rhea" id="RHEA:19669"/>
        <dbReference type="ChEBI" id="CHEBI:15377"/>
        <dbReference type="ChEBI" id="CHEBI:15378"/>
        <dbReference type="ChEBI" id="CHEBI:37565"/>
        <dbReference type="ChEBI" id="CHEBI:43474"/>
        <dbReference type="ChEBI" id="CHEBI:58189"/>
        <dbReference type="EC" id="3.6.5.4"/>
    </reaction>
</comment>